<keyword evidence="2" id="KW-1133">Transmembrane helix</keyword>
<dbReference type="AlphaFoldDB" id="A0A8X6YLX6"/>
<feature type="transmembrane region" description="Helical" evidence="2">
    <location>
        <begin position="549"/>
        <end position="567"/>
    </location>
</feature>
<feature type="transmembrane region" description="Helical" evidence="2">
    <location>
        <begin position="579"/>
        <end position="601"/>
    </location>
</feature>
<feature type="transmembrane region" description="Helical" evidence="2">
    <location>
        <begin position="446"/>
        <end position="462"/>
    </location>
</feature>
<reference evidence="4" key="1">
    <citation type="submission" date="2020-08" db="EMBL/GenBank/DDBJ databases">
        <title>Multicomponent nature underlies the extraordinary mechanical properties of spider dragline silk.</title>
        <authorList>
            <person name="Kono N."/>
            <person name="Nakamura H."/>
            <person name="Mori M."/>
            <person name="Yoshida Y."/>
            <person name="Ohtoshi R."/>
            <person name="Malay A.D."/>
            <person name="Moran D.A.P."/>
            <person name="Tomita M."/>
            <person name="Numata K."/>
            <person name="Arakawa K."/>
        </authorList>
    </citation>
    <scope>NUCLEOTIDE SEQUENCE</scope>
</reference>
<dbReference type="Pfam" id="PF20146">
    <property type="entry name" value="NRF"/>
    <property type="match status" value="1"/>
</dbReference>
<organism evidence="4 5">
    <name type="scientific">Trichonephila inaurata madagascariensis</name>
    <dbReference type="NCBI Taxonomy" id="2747483"/>
    <lineage>
        <taxon>Eukaryota</taxon>
        <taxon>Metazoa</taxon>
        <taxon>Ecdysozoa</taxon>
        <taxon>Arthropoda</taxon>
        <taxon>Chelicerata</taxon>
        <taxon>Arachnida</taxon>
        <taxon>Araneae</taxon>
        <taxon>Araneomorphae</taxon>
        <taxon>Entelegynae</taxon>
        <taxon>Araneoidea</taxon>
        <taxon>Nephilidae</taxon>
        <taxon>Trichonephila</taxon>
        <taxon>Trichonephila inaurata</taxon>
    </lineage>
</organism>
<feature type="transmembrane region" description="Helical" evidence="2">
    <location>
        <begin position="373"/>
        <end position="389"/>
    </location>
</feature>
<feature type="transmembrane region" description="Helical" evidence="2">
    <location>
        <begin position="246"/>
        <end position="267"/>
    </location>
</feature>
<dbReference type="GO" id="GO:0016747">
    <property type="term" value="F:acyltransferase activity, transferring groups other than amino-acyl groups"/>
    <property type="evidence" value="ECO:0007669"/>
    <property type="project" value="InterPro"/>
</dbReference>
<name>A0A8X6YLX6_9ARAC</name>
<dbReference type="SMART" id="SM00703">
    <property type="entry name" value="NRF"/>
    <property type="match status" value="1"/>
</dbReference>
<feature type="transmembrane region" description="Helical" evidence="2">
    <location>
        <begin position="184"/>
        <end position="203"/>
    </location>
</feature>
<dbReference type="InterPro" id="IPR052728">
    <property type="entry name" value="O2_lipid_transport_reg"/>
</dbReference>
<keyword evidence="5" id="KW-1185">Reference proteome</keyword>
<dbReference type="Proteomes" id="UP000886998">
    <property type="component" value="Unassembled WGS sequence"/>
</dbReference>
<feature type="region of interest" description="Disordered" evidence="1">
    <location>
        <begin position="1"/>
        <end position="24"/>
    </location>
</feature>
<dbReference type="OrthoDB" id="6414878at2759"/>
<evidence type="ECO:0000313" key="5">
    <source>
        <dbReference type="Proteomes" id="UP000886998"/>
    </source>
</evidence>
<dbReference type="PANTHER" id="PTHR11161">
    <property type="entry name" value="O-ACYLTRANSFERASE"/>
    <property type="match status" value="1"/>
</dbReference>
<dbReference type="InterPro" id="IPR006621">
    <property type="entry name" value="Nose-resist-to-fluoxetine_N"/>
</dbReference>
<dbReference type="Pfam" id="PF01757">
    <property type="entry name" value="Acyl_transf_3"/>
    <property type="match status" value="1"/>
</dbReference>
<dbReference type="InterPro" id="IPR002656">
    <property type="entry name" value="Acyl_transf_3_dom"/>
</dbReference>
<feature type="transmembrane region" description="Helical" evidence="2">
    <location>
        <begin position="396"/>
        <end position="417"/>
    </location>
</feature>
<sequence length="632" mass="70752">MKEDSRREQERSHSKVEGIPGLPTFTPSRPLSKFLYNEVSYRKLVDASGRLPSGTLEGTLTDLGDYDQCLDVVQPKKSKHMNIQGQYCTLEVQPVLPALHNSVSMNTKVLNFGNISSDSVLSDLSDGSALFHLMVLRIGVCVPSPCISDDIQALAAALLKKVPVQVSVRNCEIKKEYHITIPQFIVLSSAAIVVILICTGTSIDSYASRISSKSDDLGRIPQSLLAFSLTKNLKQLMKSSRRNSPLGAVNGVRCLSLLWIVLAHTYGFGHRQGLARLGHAKTYMDDIFFQIITNSWVSVDTFFMIGLIPPLAATVGVMFILPLIGSGPLWADMAGQKVLNCEKRWWQVFLPVNTWVDFSSMCLLHTWYVASDVHFYCLAPIALGVLYRWPTTGFALLFVMTTICGLITGLLTIIHNLPPTVIFFSPDIALTKKTANLVYFRPYPHLGAYCVGLALGYILWKYHKWSLNKMTQTVGWIASATSCLTVLFATYSWSRGNTADAVEGVIYAVLHRTAWAAGVAWVLFICAVGHGGILNRFLSWQLFTPLSRLCYSIYLLHFPILWIRISWRRSLVPFHHYDMITEFFGVLMITLVLSVFFHLAFEAPFLKLEQIWFPEKSKPTEVKKPLENAHTT</sequence>
<feature type="transmembrane region" description="Helical" evidence="2">
    <location>
        <begin position="514"/>
        <end position="537"/>
    </location>
</feature>
<feature type="domain" description="Nose resistant-to-fluoxetine protein N-terminal" evidence="3">
    <location>
        <begin position="27"/>
        <end position="173"/>
    </location>
</feature>
<protein>
    <submittedName>
        <fullName evidence="4">O-acyltransferase like protein</fullName>
    </submittedName>
</protein>
<feature type="transmembrane region" description="Helical" evidence="2">
    <location>
        <begin position="474"/>
        <end position="494"/>
    </location>
</feature>
<keyword evidence="2" id="KW-0472">Membrane</keyword>
<evidence type="ECO:0000313" key="4">
    <source>
        <dbReference type="EMBL" id="GFY73245.1"/>
    </source>
</evidence>
<accession>A0A8X6YLX6</accession>
<comment type="caution">
    <text evidence="4">The sequence shown here is derived from an EMBL/GenBank/DDBJ whole genome shotgun (WGS) entry which is preliminary data.</text>
</comment>
<evidence type="ECO:0000259" key="3">
    <source>
        <dbReference type="SMART" id="SM00703"/>
    </source>
</evidence>
<evidence type="ECO:0000256" key="2">
    <source>
        <dbReference type="SAM" id="Phobius"/>
    </source>
</evidence>
<proteinExistence type="predicted"/>
<keyword evidence="2" id="KW-0812">Transmembrane</keyword>
<gene>
    <name evidence="4" type="primary">Oacyl</name>
    <name evidence="4" type="ORF">TNIN_287281</name>
</gene>
<evidence type="ECO:0000256" key="1">
    <source>
        <dbReference type="SAM" id="MobiDB-lite"/>
    </source>
</evidence>
<feature type="transmembrane region" description="Helical" evidence="2">
    <location>
        <begin position="302"/>
        <end position="324"/>
    </location>
</feature>
<feature type="compositionally biased region" description="Basic and acidic residues" evidence="1">
    <location>
        <begin position="1"/>
        <end position="16"/>
    </location>
</feature>
<dbReference type="PANTHER" id="PTHR11161:SF0">
    <property type="entry name" value="O-ACYLTRANSFERASE LIKE PROTEIN"/>
    <property type="match status" value="1"/>
</dbReference>
<dbReference type="EMBL" id="BMAV01019943">
    <property type="protein sequence ID" value="GFY73245.1"/>
    <property type="molecule type" value="Genomic_DNA"/>
</dbReference>